<keyword evidence="1" id="KW-0472">Membrane</keyword>
<sequence>MARSAESFDEAVLLERDASQFEVAVHDASRLAWHVVVPLPPSGRAAYSFELELEVPADVVGPLEPWSALQSYARLDGAADEAPAREHSVETFRRAVVLVSSRLARARDGFVRHCTLIRSSSTAAESHWRPLLLWVEAATTELARARSGLLRAGESERAPADEFLSGQLWTVLTDCGRALFDTRRALEERDLSDMSPIDSVEAALAEALRSEIAYRHESRFELAEPLSTAQLERLLARMRTLKKHFEQVLFLDAESYQVVSRLSGWFSAFTAMLAYLWFGVVQFALERHPTTLGSGVIAIAIATAIAYASRERLKEVARNWLSGRIQRMYAQRVARYRLPSKERPRSASLVVSARESFSQSSTHASPSVRSESGGVRDATLLRFVHRGVVTRPGALPALGTQQVRFIYRLDLSPLFARLHDAVRGFASLDPRGRITIVDVPRNYELPVAATVRWPGGSQRVQHSLILNKNGLVRVEDAINAGAA</sequence>
<reference evidence="2 3" key="1">
    <citation type="submission" date="2015-08" db="EMBL/GenBank/DDBJ databases">
        <authorList>
            <person name="Babu N.S."/>
            <person name="Beckwith C.J."/>
            <person name="Beseler K.G."/>
            <person name="Brison A."/>
            <person name="Carone J.V."/>
            <person name="Caskin T.P."/>
            <person name="Diamond M."/>
            <person name="Durham M.E."/>
            <person name="Foxe J.M."/>
            <person name="Go M."/>
            <person name="Henderson B.A."/>
            <person name="Jones I.B."/>
            <person name="McGettigan J.A."/>
            <person name="Micheletti S.J."/>
            <person name="Nasrallah M.E."/>
            <person name="Ortiz D."/>
            <person name="Piller C.R."/>
            <person name="Privatt S.R."/>
            <person name="Schneider S.L."/>
            <person name="Sharp S."/>
            <person name="Smith T.C."/>
            <person name="Stanton J.D."/>
            <person name="Ullery H.E."/>
            <person name="Wilson R.J."/>
            <person name="Serrano M.G."/>
            <person name="Buck G."/>
            <person name="Lee V."/>
            <person name="Wang Y."/>
            <person name="Carvalho R."/>
            <person name="Voegtly L."/>
            <person name="Shi R."/>
            <person name="Duckworth R."/>
            <person name="Johnson A."/>
            <person name="Loviza R."/>
            <person name="Walstead R."/>
            <person name="Shah Z."/>
            <person name="Kiflezghi M."/>
            <person name="Wade K."/>
            <person name="Ball S.L."/>
            <person name="Bradley K.W."/>
            <person name="Asai D.J."/>
            <person name="Bowman C.A."/>
            <person name="Russell D.A."/>
            <person name="Pope W.H."/>
            <person name="Jacobs-Sera D."/>
            <person name="Hendrix R.W."/>
            <person name="Hatfull G.F."/>
        </authorList>
    </citation>
    <scope>NUCLEOTIDE SEQUENCE [LARGE SCALE GENOMIC DNA]</scope>
    <source>
        <strain evidence="2 3">DSM 27648</strain>
    </source>
</reference>
<keyword evidence="3" id="KW-1185">Reference proteome</keyword>
<keyword evidence="1" id="KW-1133">Transmembrane helix</keyword>
<dbReference type="Proteomes" id="UP000064967">
    <property type="component" value="Chromosome"/>
</dbReference>
<feature type="transmembrane region" description="Helical" evidence="1">
    <location>
        <begin position="265"/>
        <end position="285"/>
    </location>
</feature>
<keyword evidence="1" id="KW-0812">Transmembrane</keyword>
<dbReference type="EMBL" id="CP012333">
    <property type="protein sequence ID" value="AKV04414.1"/>
    <property type="molecule type" value="Genomic_DNA"/>
</dbReference>
<evidence type="ECO:0000313" key="2">
    <source>
        <dbReference type="EMBL" id="AKV04414.1"/>
    </source>
</evidence>
<evidence type="ECO:0000313" key="3">
    <source>
        <dbReference type="Proteomes" id="UP000064967"/>
    </source>
</evidence>
<dbReference type="AlphaFoldDB" id="A0A0K1QF76"/>
<proteinExistence type="predicted"/>
<organism evidence="2 3">
    <name type="scientific">Labilithrix luteola</name>
    <dbReference type="NCBI Taxonomy" id="1391654"/>
    <lineage>
        <taxon>Bacteria</taxon>
        <taxon>Pseudomonadati</taxon>
        <taxon>Myxococcota</taxon>
        <taxon>Polyangia</taxon>
        <taxon>Polyangiales</taxon>
        <taxon>Labilitrichaceae</taxon>
        <taxon>Labilithrix</taxon>
    </lineage>
</organism>
<protein>
    <submittedName>
        <fullName evidence="2">Uncharacterized protein</fullName>
    </submittedName>
</protein>
<name>A0A0K1QF76_9BACT</name>
<evidence type="ECO:0000256" key="1">
    <source>
        <dbReference type="SAM" id="Phobius"/>
    </source>
</evidence>
<dbReference type="KEGG" id="llu:AKJ09_11077"/>
<feature type="transmembrane region" description="Helical" evidence="1">
    <location>
        <begin position="291"/>
        <end position="308"/>
    </location>
</feature>
<gene>
    <name evidence="2" type="ORF">AKJ09_11077</name>
</gene>
<accession>A0A0K1QF76</accession>